<proteinExistence type="predicted"/>
<evidence type="ECO:0000256" key="1">
    <source>
        <dbReference type="ARBA" id="ARBA00022737"/>
    </source>
</evidence>
<feature type="signal peptide" evidence="2">
    <location>
        <begin position="1"/>
        <end position="32"/>
    </location>
</feature>
<feature type="domain" description="SLH" evidence="3">
    <location>
        <begin position="30"/>
        <end position="93"/>
    </location>
</feature>
<dbReference type="PANTHER" id="PTHR43308">
    <property type="entry name" value="OUTER MEMBRANE PROTEIN ALPHA-RELATED"/>
    <property type="match status" value="1"/>
</dbReference>
<keyword evidence="1" id="KW-0677">Repeat</keyword>
<comment type="caution">
    <text evidence="4">The sequence shown here is derived from an EMBL/GenBank/DDBJ whole genome shotgun (WGS) entry which is preliminary data.</text>
</comment>
<keyword evidence="5" id="KW-1185">Reference proteome</keyword>
<protein>
    <submittedName>
        <fullName evidence="4">S-layer homology domain-containing protein</fullName>
    </submittedName>
</protein>
<feature type="chain" id="PRO_5035302287" evidence="2">
    <location>
        <begin position="33"/>
        <end position="754"/>
    </location>
</feature>
<evidence type="ECO:0000313" key="4">
    <source>
        <dbReference type="EMBL" id="MBC5736871.1"/>
    </source>
</evidence>
<dbReference type="Pfam" id="PF00395">
    <property type="entry name" value="SLH"/>
    <property type="match status" value="3"/>
</dbReference>
<dbReference type="EMBL" id="JACOPQ010000005">
    <property type="protein sequence ID" value="MBC5736871.1"/>
    <property type="molecule type" value="Genomic_DNA"/>
</dbReference>
<evidence type="ECO:0000256" key="2">
    <source>
        <dbReference type="SAM" id="SignalP"/>
    </source>
</evidence>
<dbReference type="AlphaFoldDB" id="A0A8J6JCB5"/>
<dbReference type="InterPro" id="IPR051465">
    <property type="entry name" value="Cell_Envelope_Struct_Comp"/>
</dbReference>
<accession>A0A8J6JCB5</accession>
<evidence type="ECO:0000259" key="3">
    <source>
        <dbReference type="PROSITE" id="PS51272"/>
    </source>
</evidence>
<dbReference type="Proteomes" id="UP000607645">
    <property type="component" value="Unassembled WGS sequence"/>
</dbReference>
<sequence length="754" mass="79683">MTWHGKSAVRLIGSLFCCALLCALFLCASVSAADYPDVEGHWARRAIARWSDSGILKGYPDGSFGPNDPVTRAQLSEVLYRIWGCEPKSGHTFEDASPAAWYYESLITMNAYGIALGRDGLIRPDEPLSREEAFYMVAKAFQFGGDGDGTGEIEGISDSAAIDSAYFYRISALFKQKILKGASDGAFHPKDAVTRAEVISVIDNLFDVYISEPGQYTMAADQVALVACGGVTISYTPIPNYSYTNMGKVYLTAGAADGGVLFSASEFKTYISLMLEVWGVSEGGKPWTEEGIHSVSDKRLDLTDPKQVPDMRFAGGIGTKRSPYLIETAEQFLLLDGFPYTPNVPICFELQNDIELPEMQGSLDVSLMKADLNGNGHTLTYHMRGNAASAPLSLGEYGLFRVWYGSCTDLALAGTLDLTVDDGVKLQRIQVGGLAGRVSGTLVNCTTEMDMTVRYSGAEEKRIYVGGLAGTIGKGSLTGCTGAGRVSVLLSGDRADANAGGLVGVVSPASYTSEAINTPFPDTKPYAPPAEERVIHIQACGSTAEVSVQGGYHTSAGGLVGNLTYVGEDITMTDEALGVVENCWSAAKVTASGADFQSDCGGIVGHLEAGTIRGSWAKPAVSVADDRYAFINVGGIAGAVYEKGIISDCWANASGCAVPGDGGHYGGITGRMKGSISNCFALGTSKFAPENAISYGSWTEGPVTACMDMTNAAQAQKSSFYQTSGWDYETVWDKSGALPILRGCDAAAQRAAQS</sequence>
<gene>
    <name evidence="4" type="ORF">H8S62_07570</name>
</gene>
<keyword evidence="2" id="KW-0732">Signal</keyword>
<dbReference type="RefSeq" id="WP_186918920.1">
    <property type="nucleotide sequence ID" value="NZ_JACOPQ010000005.1"/>
</dbReference>
<reference evidence="4" key="1">
    <citation type="submission" date="2020-08" db="EMBL/GenBank/DDBJ databases">
        <title>Genome public.</title>
        <authorList>
            <person name="Liu C."/>
            <person name="Sun Q."/>
        </authorList>
    </citation>
    <scope>NUCLEOTIDE SEQUENCE</scope>
    <source>
        <strain evidence="4">NSJ-52</strain>
    </source>
</reference>
<dbReference type="PROSITE" id="PS51272">
    <property type="entry name" value="SLH"/>
    <property type="match status" value="3"/>
</dbReference>
<feature type="domain" description="SLH" evidence="3">
    <location>
        <begin position="94"/>
        <end position="151"/>
    </location>
</feature>
<evidence type="ECO:0000313" key="5">
    <source>
        <dbReference type="Proteomes" id="UP000607645"/>
    </source>
</evidence>
<name>A0A8J6JCB5_9FIRM</name>
<dbReference type="Gene3D" id="2.160.20.110">
    <property type="match status" value="1"/>
</dbReference>
<organism evidence="4 5">
    <name type="scientific">Lawsonibacter faecis</name>
    <dbReference type="NCBI Taxonomy" id="2763052"/>
    <lineage>
        <taxon>Bacteria</taxon>
        <taxon>Bacillati</taxon>
        <taxon>Bacillota</taxon>
        <taxon>Clostridia</taxon>
        <taxon>Eubacteriales</taxon>
        <taxon>Oscillospiraceae</taxon>
        <taxon>Lawsonibacter</taxon>
    </lineage>
</organism>
<dbReference type="InterPro" id="IPR001119">
    <property type="entry name" value="SLH_dom"/>
</dbReference>
<feature type="domain" description="SLH" evidence="3">
    <location>
        <begin position="153"/>
        <end position="216"/>
    </location>
</feature>